<proteinExistence type="predicted"/>
<dbReference type="Proteomes" id="UP001497516">
    <property type="component" value="Chromosome 9"/>
</dbReference>
<evidence type="ECO:0000313" key="2">
    <source>
        <dbReference type="Proteomes" id="UP001497516"/>
    </source>
</evidence>
<protein>
    <submittedName>
        <fullName evidence="1">Uncharacterized protein</fullName>
    </submittedName>
</protein>
<reference evidence="1 2" key="1">
    <citation type="submission" date="2024-04" db="EMBL/GenBank/DDBJ databases">
        <authorList>
            <person name="Fracassetti M."/>
        </authorList>
    </citation>
    <scope>NUCLEOTIDE SEQUENCE [LARGE SCALE GENOMIC DNA]</scope>
</reference>
<dbReference type="AlphaFoldDB" id="A0AAV2GJ61"/>
<accession>A0AAV2GJ61</accession>
<gene>
    <name evidence="1" type="ORF">LTRI10_LOCUS50167</name>
</gene>
<keyword evidence="2" id="KW-1185">Reference proteome</keyword>
<name>A0AAV2GJ61_9ROSI</name>
<organism evidence="1 2">
    <name type="scientific">Linum trigynum</name>
    <dbReference type="NCBI Taxonomy" id="586398"/>
    <lineage>
        <taxon>Eukaryota</taxon>
        <taxon>Viridiplantae</taxon>
        <taxon>Streptophyta</taxon>
        <taxon>Embryophyta</taxon>
        <taxon>Tracheophyta</taxon>
        <taxon>Spermatophyta</taxon>
        <taxon>Magnoliopsida</taxon>
        <taxon>eudicotyledons</taxon>
        <taxon>Gunneridae</taxon>
        <taxon>Pentapetalae</taxon>
        <taxon>rosids</taxon>
        <taxon>fabids</taxon>
        <taxon>Malpighiales</taxon>
        <taxon>Linaceae</taxon>
        <taxon>Linum</taxon>
    </lineage>
</organism>
<dbReference type="EMBL" id="OZ034822">
    <property type="protein sequence ID" value="CAL1410771.1"/>
    <property type="molecule type" value="Genomic_DNA"/>
</dbReference>
<sequence>MICQLCSNGQRKYKVPDKNARKSSSVAMAFEVEVDVPTLKRAFESIVVRVFPLLIRSPAWNRTMHVSSLLPSLSIVYIGGRRDQGKRC</sequence>
<evidence type="ECO:0000313" key="1">
    <source>
        <dbReference type="EMBL" id="CAL1410771.1"/>
    </source>
</evidence>